<evidence type="ECO:0000313" key="2">
    <source>
        <dbReference type="EMBL" id="PIA18105.1"/>
    </source>
</evidence>
<feature type="compositionally biased region" description="Polar residues" evidence="1">
    <location>
        <begin position="40"/>
        <end position="62"/>
    </location>
</feature>
<evidence type="ECO:0000256" key="1">
    <source>
        <dbReference type="SAM" id="MobiDB-lite"/>
    </source>
</evidence>
<feature type="compositionally biased region" description="Acidic residues" evidence="1">
    <location>
        <begin position="67"/>
        <end position="76"/>
    </location>
</feature>
<gene>
    <name evidence="2" type="ORF">COEREDRAFT_6841</name>
</gene>
<dbReference type="OrthoDB" id="78088at2759"/>
<keyword evidence="3" id="KW-1185">Reference proteome</keyword>
<proteinExistence type="predicted"/>
<feature type="region of interest" description="Disordered" evidence="1">
    <location>
        <begin position="355"/>
        <end position="427"/>
    </location>
</feature>
<protein>
    <recommendedName>
        <fullName evidence="4">Wings apart-like protein C-terminal domain-containing protein</fullName>
    </recommendedName>
</protein>
<dbReference type="Gene3D" id="1.25.10.10">
    <property type="entry name" value="Leucine-rich Repeat Variant"/>
    <property type="match status" value="1"/>
</dbReference>
<accession>A0A2G5BGH1</accession>
<dbReference type="STRING" id="763665.A0A2G5BGH1"/>
<name>A0A2G5BGH1_COERN</name>
<dbReference type="InterPro" id="IPR011989">
    <property type="entry name" value="ARM-like"/>
</dbReference>
<evidence type="ECO:0000313" key="3">
    <source>
        <dbReference type="Proteomes" id="UP000242474"/>
    </source>
</evidence>
<feature type="compositionally biased region" description="Low complexity" evidence="1">
    <location>
        <begin position="395"/>
        <end position="409"/>
    </location>
</feature>
<organism evidence="2 3">
    <name type="scientific">Coemansia reversa (strain ATCC 12441 / NRRL 1564)</name>
    <dbReference type="NCBI Taxonomy" id="763665"/>
    <lineage>
        <taxon>Eukaryota</taxon>
        <taxon>Fungi</taxon>
        <taxon>Fungi incertae sedis</taxon>
        <taxon>Zoopagomycota</taxon>
        <taxon>Kickxellomycotina</taxon>
        <taxon>Kickxellomycetes</taxon>
        <taxon>Kickxellales</taxon>
        <taxon>Kickxellaceae</taxon>
        <taxon>Coemansia</taxon>
    </lineage>
</organism>
<feature type="compositionally biased region" description="Polar residues" evidence="1">
    <location>
        <begin position="217"/>
        <end position="237"/>
    </location>
</feature>
<dbReference type="AlphaFoldDB" id="A0A2G5BGH1"/>
<dbReference type="Proteomes" id="UP000242474">
    <property type="component" value="Unassembled WGS sequence"/>
</dbReference>
<dbReference type="EMBL" id="KZ303491">
    <property type="protein sequence ID" value="PIA18105.1"/>
    <property type="molecule type" value="Genomic_DNA"/>
</dbReference>
<reference evidence="2 3" key="1">
    <citation type="journal article" date="2015" name="Genome Biol. Evol.">
        <title>Phylogenomic analyses indicate that early fungi evolved digesting cell walls of algal ancestors of land plants.</title>
        <authorList>
            <person name="Chang Y."/>
            <person name="Wang S."/>
            <person name="Sekimoto S."/>
            <person name="Aerts A.L."/>
            <person name="Choi C."/>
            <person name="Clum A."/>
            <person name="LaButti K.M."/>
            <person name="Lindquist E.A."/>
            <person name="Yee Ngan C."/>
            <person name="Ohm R.A."/>
            <person name="Salamov A.A."/>
            <person name="Grigoriev I.V."/>
            <person name="Spatafora J.W."/>
            <person name="Berbee M.L."/>
        </authorList>
    </citation>
    <scope>NUCLEOTIDE SEQUENCE [LARGE SCALE GENOMIC DNA]</scope>
    <source>
        <strain evidence="2 3">NRRL 1564</strain>
    </source>
</reference>
<evidence type="ECO:0008006" key="4">
    <source>
        <dbReference type="Google" id="ProtNLM"/>
    </source>
</evidence>
<feature type="region of interest" description="Disordered" evidence="1">
    <location>
        <begin position="194"/>
        <end position="288"/>
    </location>
</feature>
<feature type="compositionally biased region" description="Basic residues" evidence="1">
    <location>
        <begin position="361"/>
        <end position="376"/>
    </location>
</feature>
<feature type="region of interest" description="Disordered" evidence="1">
    <location>
        <begin position="1"/>
        <end position="101"/>
    </location>
</feature>
<sequence length="1168" mass="127083">MADPFASIRQKPAGTTYGRKALVARRLAQPVPRPNDSHSLEQLSSSPLNGTTTSANIGSSIKTSDSDLSDSTDDSDTSLKRTRYSDIPNGTSDGLQPRRTARSAMSKLNALYEDTKFVDRDLSSRAILDSTKHSWELDDIPSSACNVADASLAVSRKTGRKRQTQRDTRFTVENNSCRADKAEILVALMPNHRQKSGADNNTKAAGAHKKPSVGKTMISQPTQSPLECSEPVASQQTEVKERHLSATTYGSKKHTTGVSKPMRANRARGTTTKGSAGHITESVSSTSIEAKTTHKRTYGLKNKRASATLTQKLRADTVPYVVIEPIELTNCASVSSPESKCMGAWDMGDLLSSSPIYNKKTGSKRKASSKQRRKAQGKKEPPSSSPPSTPGRLVASSKSSWLSSSLACSDGDSDNALESEIPGVKTPKISQINEQEGPSIATLKRLQSRTFNQNVVYTYGRSQDEDDYEDGICGLEIDFSRGLGLPACGGSASKSALEYADISSTAGGLSRTDRMHNNTRMSVVSARLDSEGNSDRRTSVEPFKLQLSDILQGFSAHASGNMDTACLRLLGKLMDHNFCEELLCNKHELSTLLLGMHRACRNDLLVLSTVMVTIAIAFSRSKVMQMLVFERQALEMVAGILKSTAEKDILTLRGEGSFNTTERYHCVVYICILVREHGLIVETLPVSTYNLALATLHRFTRKDDAAFLAMAPLLRNEMYESGCLGLIAERAFTWSIQNFVRLQQQSSEASILTSPSEKPLVVNYLDHVYDETDDLWMDFDLPEERRGTASITVDITAGLRQNSGHSGSKQRQYTSKYTTSANIDTLGSKRDISRILSQEPDGVHPTFSSISFELEIMQFCTTASTENQHEVLKLDTCIPALLSLLSTSQQKVTQKAIEKSLISSLETLVLVLQLLVNLSNSNTGFCARFIACDGLDIVAKNVTIASQQLAPKFSSSGASTDFSPSRKSLANEAGDLRYDTLLVTSALLTNIVDSDSSCIVSISRVFQNPQCRLNKRCFSKCQCATRISLITLLTKAFVVCHTAQSSADATVAAGYLSVLLGFLMSDPEYSYHEEIVELLPEHNASSVISHIKQFIQMSETIGKKFSGLLGGRNHTNNKIPRDEAIVASEPGGIASVNTMSVSTTTTGLDKASIMTTTLLSIISMLKSV</sequence>